<protein>
    <recommendedName>
        <fullName evidence="4">DNA recombination protein RmuC</fullName>
    </recommendedName>
</protein>
<dbReference type="AlphaFoldDB" id="A0AB37Z3M3"/>
<evidence type="ECO:0008006" key="4">
    <source>
        <dbReference type="Google" id="ProtNLM"/>
    </source>
</evidence>
<evidence type="ECO:0000313" key="3">
    <source>
        <dbReference type="Proteomes" id="UP000242418"/>
    </source>
</evidence>
<evidence type="ECO:0000256" key="1">
    <source>
        <dbReference type="SAM" id="Coils"/>
    </source>
</evidence>
<accession>A0AB37Z3M3</accession>
<keyword evidence="1" id="KW-0175">Coiled coil</keyword>
<proteinExistence type="predicted"/>
<organism evidence="2 3">
    <name type="scientific">Pseudomonas peli</name>
    <dbReference type="NCBI Taxonomy" id="592361"/>
    <lineage>
        <taxon>Bacteria</taxon>
        <taxon>Pseudomonadati</taxon>
        <taxon>Pseudomonadota</taxon>
        <taxon>Gammaproteobacteria</taxon>
        <taxon>Pseudomonadales</taxon>
        <taxon>Pseudomonadaceae</taxon>
        <taxon>Pseudomonas</taxon>
    </lineage>
</organism>
<feature type="coiled-coil region" evidence="1">
    <location>
        <begin position="41"/>
        <end position="146"/>
    </location>
</feature>
<name>A0AB37Z3M3_9PSED</name>
<keyword evidence="3" id="KW-1185">Reference proteome</keyword>
<sequence length="185" mass="20457">MTLTNFVFIALLSAAFAALLAYRVGLGTGARAQRLNNQALFNQQGKELQNAKRSIESLTARLAALLTRQTETAERATRCEAQASELEAKQQHHQAQLEAIMQDADARVATYARRANPFNHDDRITLQAAANQLAEAADTYRKLQLDDNRRFATQMQQRVLSMAERLQTTLAAQEATEQQAAKAAA</sequence>
<dbReference type="Proteomes" id="UP000242418">
    <property type="component" value="Unassembled WGS sequence"/>
</dbReference>
<reference evidence="2 3" key="1">
    <citation type="submission" date="2016-10" db="EMBL/GenBank/DDBJ databases">
        <authorList>
            <person name="Varghese N."/>
            <person name="Submissions S."/>
        </authorList>
    </citation>
    <scope>NUCLEOTIDE SEQUENCE [LARGE SCALE GENOMIC DNA]</scope>
    <source>
        <strain evidence="2 3">DSM 17833</strain>
    </source>
</reference>
<dbReference type="RefSeq" id="WP_090248738.1">
    <property type="nucleotide sequence ID" value="NZ_FMTL01000001.1"/>
</dbReference>
<comment type="caution">
    <text evidence="2">The sequence shown here is derived from an EMBL/GenBank/DDBJ whole genome shotgun (WGS) entry which is preliminary data.</text>
</comment>
<dbReference type="EMBL" id="FMTL01000001">
    <property type="protein sequence ID" value="SCW39134.1"/>
    <property type="molecule type" value="Genomic_DNA"/>
</dbReference>
<gene>
    <name evidence="2" type="ORF">SAMN05216370_0894</name>
</gene>
<evidence type="ECO:0000313" key="2">
    <source>
        <dbReference type="EMBL" id="SCW39134.1"/>
    </source>
</evidence>